<accession>A0A0K2U867</accession>
<name>A0A0K2U867_LEPSM</name>
<sequence>MKSILLLPVHTKKVHCATDLSRQSSNYLPFHQYMPGYQSATSMRGSVLIC</sequence>
<dbReference type="AlphaFoldDB" id="A0A0K2U867"/>
<reference evidence="1" key="1">
    <citation type="submission" date="2014-05" db="EMBL/GenBank/DDBJ databases">
        <authorList>
            <person name="Chronopoulou M."/>
        </authorList>
    </citation>
    <scope>NUCLEOTIDE SEQUENCE</scope>
    <source>
        <tissue evidence="1">Whole organism</tissue>
    </source>
</reference>
<evidence type="ECO:0000313" key="1">
    <source>
        <dbReference type="EMBL" id="CDW34459.1"/>
    </source>
</evidence>
<organism evidence="1">
    <name type="scientific">Lepeophtheirus salmonis</name>
    <name type="common">Salmon louse</name>
    <name type="synonym">Caligus salmonis</name>
    <dbReference type="NCBI Taxonomy" id="72036"/>
    <lineage>
        <taxon>Eukaryota</taxon>
        <taxon>Metazoa</taxon>
        <taxon>Ecdysozoa</taxon>
        <taxon>Arthropoda</taxon>
        <taxon>Crustacea</taxon>
        <taxon>Multicrustacea</taxon>
        <taxon>Hexanauplia</taxon>
        <taxon>Copepoda</taxon>
        <taxon>Siphonostomatoida</taxon>
        <taxon>Caligidae</taxon>
        <taxon>Lepeophtheirus</taxon>
    </lineage>
</organism>
<dbReference type="EMBL" id="HACA01017098">
    <property type="protein sequence ID" value="CDW34459.1"/>
    <property type="molecule type" value="Transcribed_RNA"/>
</dbReference>
<proteinExistence type="predicted"/>
<protein>
    <submittedName>
        <fullName evidence="1">Uncharacterized protein</fullName>
    </submittedName>
</protein>